<keyword evidence="2" id="KW-1185">Reference proteome</keyword>
<evidence type="ECO:0000313" key="1">
    <source>
        <dbReference type="EMBL" id="KAG8654608.1"/>
    </source>
</evidence>
<protein>
    <submittedName>
        <fullName evidence="1">Uncharacterized protein</fullName>
    </submittedName>
</protein>
<name>A0ACB7HS24_MANES</name>
<proteinExistence type="predicted"/>
<dbReference type="EMBL" id="CM004391">
    <property type="protein sequence ID" value="KAG8654608.1"/>
    <property type="molecule type" value="Genomic_DNA"/>
</dbReference>
<gene>
    <name evidence="1" type="ORF">MANES_05G152900v8</name>
</gene>
<evidence type="ECO:0000313" key="2">
    <source>
        <dbReference type="Proteomes" id="UP000091857"/>
    </source>
</evidence>
<comment type="caution">
    <text evidence="1">The sequence shown here is derived from an EMBL/GenBank/DDBJ whole genome shotgun (WGS) entry which is preliminary data.</text>
</comment>
<reference evidence="2" key="1">
    <citation type="journal article" date="2016" name="Nat. Biotechnol.">
        <title>Sequencing wild and cultivated cassava and related species reveals extensive interspecific hybridization and genetic diversity.</title>
        <authorList>
            <person name="Bredeson J.V."/>
            <person name="Lyons J.B."/>
            <person name="Prochnik S.E."/>
            <person name="Wu G.A."/>
            <person name="Ha C.M."/>
            <person name="Edsinger-Gonzales E."/>
            <person name="Grimwood J."/>
            <person name="Schmutz J."/>
            <person name="Rabbi I.Y."/>
            <person name="Egesi C."/>
            <person name="Nauluvula P."/>
            <person name="Lebot V."/>
            <person name="Ndunguru J."/>
            <person name="Mkamilo G."/>
            <person name="Bart R.S."/>
            <person name="Setter T.L."/>
            <person name="Gleadow R.M."/>
            <person name="Kulakow P."/>
            <person name="Ferguson M.E."/>
            <person name="Rounsley S."/>
            <person name="Rokhsar D.S."/>
        </authorList>
    </citation>
    <scope>NUCLEOTIDE SEQUENCE [LARGE SCALE GENOMIC DNA]</scope>
    <source>
        <strain evidence="2">cv. AM560-2</strain>
    </source>
</reference>
<dbReference type="Proteomes" id="UP000091857">
    <property type="component" value="Chromosome 5"/>
</dbReference>
<sequence>MGALASASHWMPEDDLLLKNAVEVIFAGASLEALAKGAVQFSRRFTVQEIQERWHSLLYDPIVSAEAAFHMIAFEQSESTLSSKFSRAGNTKENKCLSGKRKAETVRSCYYALRKRICNEPFNNMDLSFLIAPADNNYMGNEDEPFSGNCILGDPVPNHFGLQESNLDIVHHPFPQIGDNDAAHAFHAQFQKTVQEDYPVVQEKVHKEIPQIHEENMSKSRNGSVIGEFGTEELAVNSDQVHGCSKFGEDYVFSSPIPECSVSFHNLEFSSPLPEMSIWRTDEGVSPPSIPVNMHTGDPFSLPGDGDTKNTCMSEYDIHRDSSSKLEIPSEEMKNVVANTEGYLAELSSSLLNFSNEEELLFTDDDGKDAIDKSYYDGLSSLLLSSPNDANQDHMGKTTELESSVAPDYLINKSGTSHGQLDEDRGSHHSVDAVGDSDVQFHASASSSKPQLPELTVEVIICTLNTEDPEIPCNDDVVFMNNLHSKSFSSIARRNFHDISKPNSSIVEEFSSNSKTSEGGPAFMQRDLENPGQSHASSHMIRLQVWPEISSLHPVGDHGVKIELPNGSSSHRTVSIAYNGPLQTNSANAGTETLVPAKLKEETPEVVPLKHFSNNAADSSMEIPAVAPDGYKCSTQTDVSDVKQDLYAVTRIQNHHSSHAKLVSTGIISSEDGINHPLSDPEEPPIESDDDAPYFSDIEAMILDMDLDPEDQDLYSSEEVSRYQNEDMKRAIMRLEQGAHSCMQRAIVSQGAFAVLYGRHSKHYIKKPEVLLGRATDDVIVDIDLGREGLANKISRRQAVINLDKGGSFHLKNLGKCSISVNEKEMAPGQSLNLTSSCLIEIRGMPFIFETNQTCVRRYLDSVTQNSQSQGHQL</sequence>
<accession>A0ACB7HS24</accession>
<organism evidence="1 2">
    <name type="scientific">Manihot esculenta</name>
    <name type="common">Cassava</name>
    <name type="synonym">Jatropha manihot</name>
    <dbReference type="NCBI Taxonomy" id="3983"/>
    <lineage>
        <taxon>Eukaryota</taxon>
        <taxon>Viridiplantae</taxon>
        <taxon>Streptophyta</taxon>
        <taxon>Embryophyta</taxon>
        <taxon>Tracheophyta</taxon>
        <taxon>Spermatophyta</taxon>
        <taxon>Magnoliopsida</taxon>
        <taxon>eudicotyledons</taxon>
        <taxon>Gunneridae</taxon>
        <taxon>Pentapetalae</taxon>
        <taxon>rosids</taxon>
        <taxon>fabids</taxon>
        <taxon>Malpighiales</taxon>
        <taxon>Euphorbiaceae</taxon>
        <taxon>Crotonoideae</taxon>
        <taxon>Manihoteae</taxon>
        <taxon>Manihot</taxon>
    </lineage>
</organism>